<proteinExistence type="predicted"/>
<dbReference type="OrthoDB" id="7651856at2"/>
<dbReference type="PATRIC" id="fig|472175.3.peg.1897"/>
<comment type="caution">
    <text evidence="1">The sequence shown here is derived from an EMBL/GenBank/DDBJ whole genome shotgun (WGS) entry which is preliminary data.</text>
</comment>
<reference evidence="1 2" key="1">
    <citation type="submission" date="2014-05" db="EMBL/GenBank/DDBJ databases">
        <title>Draft Genome Sequence of Nitratireductor basaltis Strain UMTGB225, A Marine Bacterium Isolated from Green Barrel Tunicate.</title>
        <authorList>
            <person name="Gan H.Y."/>
        </authorList>
    </citation>
    <scope>NUCLEOTIDE SEQUENCE [LARGE SCALE GENOMIC DNA]</scope>
    <source>
        <strain evidence="1 2">UMTGB225</strain>
    </source>
</reference>
<gene>
    <name evidence="1" type="ORF">EL18_01893</name>
</gene>
<dbReference type="Proteomes" id="UP000053675">
    <property type="component" value="Unassembled WGS sequence"/>
</dbReference>
<protein>
    <submittedName>
        <fullName evidence="1">Uncharacterized protein</fullName>
    </submittedName>
</protein>
<dbReference type="STRING" id="472175.EL18_01893"/>
<dbReference type="EMBL" id="JMQM01000001">
    <property type="protein sequence ID" value="KFB10852.1"/>
    <property type="molecule type" value="Genomic_DNA"/>
</dbReference>
<accession>A0A084UD16</accession>
<sequence length="86" mass="9824">MSKPVQIPLSEVTGQPYYSLRMEDVPEWWVIGASCMACGRVEAISRRAVQRRWRGLLLPHVAQKLRCSGCGNRDHNTFVALRKEAR</sequence>
<dbReference type="AlphaFoldDB" id="A0A084UD16"/>
<dbReference type="RefSeq" id="WP_036482135.1">
    <property type="nucleotide sequence ID" value="NZ_JMQM01000001.1"/>
</dbReference>
<evidence type="ECO:0000313" key="1">
    <source>
        <dbReference type="EMBL" id="KFB10852.1"/>
    </source>
</evidence>
<keyword evidence="2" id="KW-1185">Reference proteome</keyword>
<name>A0A084UD16_9HYPH</name>
<evidence type="ECO:0000313" key="2">
    <source>
        <dbReference type="Proteomes" id="UP000053675"/>
    </source>
</evidence>
<organism evidence="1 2">
    <name type="scientific">Nitratireductor basaltis</name>
    <dbReference type="NCBI Taxonomy" id="472175"/>
    <lineage>
        <taxon>Bacteria</taxon>
        <taxon>Pseudomonadati</taxon>
        <taxon>Pseudomonadota</taxon>
        <taxon>Alphaproteobacteria</taxon>
        <taxon>Hyphomicrobiales</taxon>
        <taxon>Phyllobacteriaceae</taxon>
        <taxon>Nitratireductor</taxon>
    </lineage>
</organism>